<evidence type="ECO:0000313" key="4">
    <source>
        <dbReference type="EMBL" id="KAF5221810.1"/>
    </source>
</evidence>
<feature type="compositionally biased region" description="Basic residues" evidence="3">
    <location>
        <begin position="31"/>
        <end position="43"/>
    </location>
</feature>
<dbReference type="VEuPathDB" id="TriTrypDB:ECC02_005166"/>
<feature type="compositionally biased region" description="Gly residues" evidence="3">
    <location>
        <begin position="532"/>
        <end position="544"/>
    </location>
</feature>
<feature type="repeat" description="Pumilio" evidence="2">
    <location>
        <begin position="765"/>
        <end position="804"/>
    </location>
</feature>
<name>A0A7J6Y6B9_TRYCR</name>
<dbReference type="VEuPathDB" id="TriTrypDB:BCY84_11657"/>
<evidence type="ECO:0000313" key="5">
    <source>
        <dbReference type="Proteomes" id="UP000583944"/>
    </source>
</evidence>
<feature type="region of interest" description="Disordered" evidence="3">
    <location>
        <begin position="25"/>
        <end position="51"/>
    </location>
</feature>
<comment type="caution">
    <text evidence="4">The sequence shown here is derived from an EMBL/GenBank/DDBJ whole genome shotgun (WGS) entry which is preliminary data.</text>
</comment>
<evidence type="ECO:0000256" key="3">
    <source>
        <dbReference type="SAM" id="MobiDB-lite"/>
    </source>
</evidence>
<gene>
    <name evidence="4" type="ORF">ECC02_005166</name>
</gene>
<feature type="repeat" description="Pumilio" evidence="2">
    <location>
        <begin position="679"/>
        <end position="715"/>
    </location>
</feature>
<dbReference type="EMBL" id="JABDHM010000033">
    <property type="protein sequence ID" value="KAF5221810.1"/>
    <property type="molecule type" value="Genomic_DNA"/>
</dbReference>
<evidence type="ECO:0000256" key="1">
    <source>
        <dbReference type="ARBA" id="ARBA00022737"/>
    </source>
</evidence>
<dbReference type="PROSITE" id="PS50302">
    <property type="entry name" value="PUM"/>
    <property type="match status" value="2"/>
</dbReference>
<dbReference type="GO" id="GO:0003729">
    <property type="term" value="F:mRNA binding"/>
    <property type="evidence" value="ECO:0007669"/>
    <property type="project" value="TreeGrafter"/>
</dbReference>
<dbReference type="PANTHER" id="PTHR12537">
    <property type="entry name" value="RNA BINDING PROTEIN PUMILIO-RELATED"/>
    <property type="match status" value="1"/>
</dbReference>
<dbReference type="InterPro" id="IPR016024">
    <property type="entry name" value="ARM-type_fold"/>
</dbReference>
<feature type="region of interest" description="Disordered" evidence="3">
    <location>
        <begin position="501"/>
        <end position="571"/>
    </location>
</feature>
<dbReference type="InterPro" id="IPR011989">
    <property type="entry name" value="ARM-like"/>
</dbReference>
<protein>
    <submittedName>
        <fullName evidence="4">Uncharacterized protein</fullName>
    </submittedName>
</protein>
<accession>A0A7J6Y6B9</accession>
<feature type="compositionally biased region" description="Basic and acidic residues" evidence="3">
    <location>
        <begin position="509"/>
        <end position="528"/>
    </location>
</feature>
<keyword evidence="1" id="KW-0677">Repeat</keyword>
<evidence type="ECO:0000256" key="2">
    <source>
        <dbReference type="PROSITE-ProRule" id="PRU00317"/>
    </source>
</evidence>
<feature type="region of interest" description="Disordered" evidence="3">
    <location>
        <begin position="348"/>
        <end position="370"/>
    </location>
</feature>
<feature type="region of interest" description="Disordered" evidence="3">
    <location>
        <begin position="139"/>
        <end position="163"/>
    </location>
</feature>
<dbReference type="PANTHER" id="PTHR12537:SF183">
    <property type="entry name" value="RNA BINDING PROTEIN, PUTATIVE-RELATED"/>
    <property type="match status" value="1"/>
</dbReference>
<dbReference type="SUPFAM" id="SSF48371">
    <property type="entry name" value="ARM repeat"/>
    <property type="match status" value="1"/>
</dbReference>
<dbReference type="Gene3D" id="1.25.10.10">
    <property type="entry name" value="Leucine-rich Repeat Variant"/>
    <property type="match status" value="1"/>
</dbReference>
<dbReference type="InterPro" id="IPR001313">
    <property type="entry name" value="Pumilio_RNA-bd_rpt"/>
</dbReference>
<reference evidence="4 5" key="1">
    <citation type="journal article" date="2019" name="Genome Biol. Evol.">
        <title>Nanopore Sequencing Significantly Improves Genome Assembly of the Protozoan Parasite Trypanosoma cruzi.</title>
        <authorList>
            <person name="Diaz-Viraque F."/>
            <person name="Pita S."/>
            <person name="Greif G."/>
            <person name="de Souza R.C.M."/>
            <person name="Iraola G."/>
            <person name="Robello C."/>
        </authorList>
    </citation>
    <scope>NUCLEOTIDE SEQUENCE [LARGE SCALE GENOMIC DNA]</scope>
    <source>
        <strain evidence="4 5">Berenice</strain>
    </source>
</reference>
<dbReference type="Proteomes" id="UP000583944">
    <property type="component" value="Unassembled WGS sequence"/>
</dbReference>
<sequence length="864" mass="94756">MQSFNYGSMPMGGRGVIMAYRAQHLQQQQGHTHHQHLHQHQHHNQQQQHHNHQYYGYHTHYQAVVSPNGATAPQLTQPSFFPLHAVVTPPHYYNHLHHQHHLSHSQHQIQPNSAVGYAKTERSGFSLYTPAVYDAGYSASRQSSHRESHRGGRGRTATRGGHNAEGDFRESYFAVQLKSFAALDEAKRKSSIRESLHPTVFGRMRRRASPGVLKILVIVARQYLAACMSVPQSDDDVILSKGVAMTFLDVQHVYCDDGIRLVDMDDGTHVVKHVYSTLRTALAQLAAHDRTDNKREATVNLLQPTGTLLLKDILVNRAVATTILETLERDDEDANNFWMQLLFEPAPPTATDGADGSSQQQQQPSGKPGPPPFLPSYGVAIFATTQGSWLFRKAMMHPQRREAFFRVLQDAAVAPPQDDTEAVLSPTIPERLFLALFSSPLVSRFVFECFGLVEGVQLCEAELTVLCAALGRLALKVVCSTGGSFLMTALVKALCPSRFTRGQKTSGKRGRDTETHIKQQHGDNEGQHRATGGDGGDGGGGDGDGYGDGDNEGNNIGSSEQEDKTNGMCEQNRPIHVVGQEYRMSEMSSEWRLIYAVARAFVSGPIPGDTEETEATLSCRVKLLTQHVVACRSIQSLIPFFADTVAQGETDPKQQQESAQNTLPDAAQFFDDCSKILSEIANQTGLLANHSYGNYVLQTVVSELTQRTVSGSLIQSILHKVFGTLISTVFEASMQKFASNCVETAIAACHSLPDGSALLLRFANALLSEGPTQMERVAMHQFGNYVVRRVLDSLTDIATSAFATATPAEVQEACELELQYFSILSAQSHRLRQTSYGSGLQAWVENQRGRLQGAEAGEEVAGGG</sequence>
<organism evidence="4 5">
    <name type="scientific">Trypanosoma cruzi</name>
    <dbReference type="NCBI Taxonomy" id="5693"/>
    <lineage>
        <taxon>Eukaryota</taxon>
        <taxon>Discoba</taxon>
        <taxon>Euglenozoa</taxon>
        <taxon>Kinetoplastea</taxon>
        <taxon>Metakinetoplastina</taxon>
        <taxon>Trypanosomatida</taxon>
        <taxon>Trypanosomatidae</taxon>
        <taxon>Trypanosoma</taxon>
        <taxon>Schizotrypanum</taxon>
    </lineage>
</organism>
<feature type="compositionally biased region" description="Low complexity" evidence="3">
    <location>
        <begin position="356"/>
        <end position="366"/>
    </location>
</feature>
<dbReference type="Pfam" id="PF00806">
    <property type="entry name" value="PUF"/>
    <property type="match status" value="2"/>
</dbReference>
<dbReference type="GO" id="GO:0005737">
    <property type="term" value="C:cytoplasm"/>
    <property type="evidence" value="ECO:0007669"/>
    <property type="project" value="TreeGrafter"/>
</dbReference>
<proteinExistence type="predicted"/>
<dbReference type="GO" id="GO:0010608">
    <property type="term" value="P:post-transcriptional regulation of gene expression"/>
    <property type="evidence" value="ECO:0007669"/>
    <property type="project" value="TreeGrafter"/>
</dbReference>
<dbReference type="AlphaFoldDB" id="A0A7J6Y6B9"/>